<protein>
    <submittedName>
        <fullName evidence="1">Uncharacterized protein</fullName>
    </submittedName>
</protein>
<evidence type="ECO:0000313" key="1">
    <source>
        <dbReference type="EMBL" id="KAF5805165.1"/>
    </source>
</evidence>
<reference evidence="1" key="1">
    <citation type="journal article" date="2017" name="Nature">
        <title>The sunflower genome provides insights into oil metabolism, flowering and Asterid evolution.</title>
        <authorList>
            <person name="Badouin H."/>
            <person name="Gouzy J."/>
            <person name="Grassa C.J."/>
            <person name="Murat F."/>
            <person name="Staton S.E."/>
            <person name="Cottret L."/>
            <person name="Lelandais-Briere C."/>
            <person name="Owens G.L."/>
            <person name="Carrere S."/>
            <person name="Mayjonade B."/>
            <person name="Legrand L."/>
            <person name="Gill N."/>
            <person name="Kane N.C."/>
            <person name="Bowers J.E."/>
            <person name="Hubner S."/>
            <person name="Bellec A."/>
            <person name="Berard A."/>
            <person name="Berges H."/>
            <person name="Blanchet N."/>
            <person name="Boniface M.C."/>
            <person name="Brunel D."/>
            <person name="Catrice O."/>
            <person name="Chaidir N."/>
            <person name="Claudel C."/>
            <person name="Donnadieu C."/>
            <person name="Faraut T."/>
            <person name="Fievet G."/>
            <person name="Helmstetter N."/>
            <person name="King M."/>
            <person name="Knapp S.J."/>
            <person name="Lai Z."/>
            <person name="Le Paslier M.C."/>
            <person name="Lippi Y."/>
            <person name="Lorenzon L."/>
            <person name="Mandel J.R."/>
            <person name="Marage G."/>
            <person name="Marchand G."/>
            <person name="Marquand E."/>
            <person name="Bret-Mestries E."/>
            <person name="Morien E."/>
            <person name="Nambeesan S."/>
            <person name="Nguyen T."/>
            <person name="Pegot-Espagnet P."/>
            <person name="Pouilly N."/>
            <person name="Raftis F."/>
            <person name="Sallet E."/>
            <person name="Schiex T."/>
            <person name="Thomas J."/>
            <person name="Vandecasteele C."/>
            <person name="Vares D."/>
            <person name="Vear F."/>
            <person name="Vautrin S."/>
            <person name="Crespi M."/>
            <person name="Mangin B."/>
            <person name="Burke J.M."/>
            <person name="Salse J."/>
            <person name="Munos S."/>
            <person name="Vincourt P."/>
            <person name="Rieseberg L.H."/>
            <person name="Langlade N.B."/>
        </authorList>
    </citation>
    <scope>NUCLEOTIDE SEQUENCE</scope>
    <source>
        <tissue evidence="1">Leaves</tissue>
    </source>
</reference>
<evidence type="ECO:0000313" key="2">
    <source>
        <dbReference type="Proteomes" id="UP000215914"/>
    </source>
</evidence>
<accession>A0A9K3IZW8</accession>
<dbReference type="Gramene" id="mRNA:HanXRQr2_Chr05g0205921">
    <property type="protein sequence ID" value="mRNA:HanXRQr2_Chr05g0205921"/>
    <property type="gene ID" value="HanXRQr2_Chr05g0205921"/>
</dbReference>
<gene>
    <name evidence="1" type="ORF">HanXRQr2_Chr05g0205921</name>
</gene>
<keyword evidence="2" id="KW-1185">Reference proteome</keyword>
<comment type="caution">
    <text evidence="1">The sequence shown here is derived from an EMBL/GenBank/DDBJ whole genome shotgun (WGS) entry which is preliminary data.</text>
</comment>
<sequence>MALTFSSMLDCLDSILIYANFAVGEERITYQLQLCEYHKNDDSWTHYHFWFQMGRR</sequence>
<dbReference type="EMBL" id="MNCJ02000320">
    <property type="protein sequence ID" value="KAF5805165.1"/>
    <property type="molecule type" value="Genomic_DNA"/>
</dbReference>
<reference evidence="1" key="2">
    <citation type="submission" date="2020-06" db="EMBL/GenBank/DDBJ databases">
        <title>Helianthus annuus Genome sequencing and assembly Release 2.</title>
        <authorList>
            <person name="Gouzy J."/>
            <person name="Langlade N."/>
            <person name="Munos S."/>
        </authorList>
    </citation>
    <scope>NUCLEOTIDE SEQUENCE</scope>
    <source>
        <tissue evidence="1">Leaves</tissue>
    </source>
</reference>
<dbReference type="AlphaFoldDB" id="A0A9K3IZW8"/>
<organism evidence="1 2">
    <name type="scientific">Helianthus annuus</name>
    <name type="common">Common sunflower</name>
    <dbReference type="NCBI Taxonomy" id="4232"/>
    <lineage>
        <taxon>Eukaryota</taxon>
        <taxon>Viridiplantae</taxon>
        <taxon>Streptophyta</taxon>
        <taxon>Embryophyta</taxon>
        <taxon>Tracheophyta</taxon>
        <taxon>Spermatophyta</taxon>
        <taxon>Magnoliopsida</taxon>
        <taxon>eudicotyledons</taxon>
        <taxon>Gunneridae</taxon>
        <taxon>Pentapetalae</taxon>
        <taxon>asterids</taxon>
        <taxon>campanulids</taxon>
        <taxon>Asterales</taxon>
        <taxon>Asteraceae</taxon>
        <taxon>Asteroideae</taxon>
        <taxon>Heliantheae alliance</taxon>
        <taxon>Heliantheae</taxon>
        <taxon>Helianthus</taxon>
    </lineage>
</organism>
<dbReference type="Proteomes" id="UP000215914">
    <property type="component" value="Unassembled WGS sequence"/>
</dbReference>
<name>A0A9K3IZW8_HELAN</name>
<proteinExistence type="predicted"/>